<accession>U6G5I8</accession>
<dbReference type="GO" id="GO:0003729">
    <property type="term" value="F:mRNA binding"/>
    <property type="evidence" value="ECO:0007669"/>
    <property type="project" value="TreeGrafter"/>
</dbReference>
<dbReference type="Gene3D" id="3.30.70.330">
    <property type="match status" value="3"/>
</dbReference>
<feature type="domain" description="RRM" evidence="4">
    <location>
        <begin position="1"/>
        <end position="54"/>
    </location>
</feature>
<name>U6G5I8_9EIME</name>
<evidence type="ECO:0000259" key="4">
    <source>
        <dbReference type="PROSITE" id="PS50102"/>
    </source>
</evidence>
<feature type="compositionally biased region" description="Low complexity" evidence="3">
    <location>
        <begin position="141"/>
        <end position="151"/>
    </location>
</feature>
<feature type="region of interest" description="Disordered" evidence="3">
    <location>
        <begin position="98"/>
        <end position="160"/>
    </location>
</feature>
<reference evidence="5" key="2">
    <citation type="submission" date="2013-10" db="EMBL/GenBank/DDBJ databases">
        <authorList>
            <person name="Aslett M."/>
        </authorList>
    </citation>
    <scope>NUCLEOTIDE SEQUENCE [LARGE SCALE GENOMIC DNA]</scope>
    <source>
        <strain evidence="5">Houghton</strain>
    </source>
</reference>
<evidence type="ECO:0000313" key="5">
    <source>
        <dbReference type="EMBL" id="CDI73904.1"/>
    </source>
</evidence>
<evidence type="ECO:0000256" key="3">
    <source>
        <dbReference type="SAM" id="MobiDB-lite"/>
    </source>
</evidence>
<dbReference type="VEuPathDB" id="ToxoDB:EPH_0000870"/>
<dbReference type="AlphaFoldDB" id="U6G5I8"/>
<dbReference type="OrthoDB" id="272703at2759"/>
<dbReference type="SMART" id="SM00360">
    <property type="entry name" value="RRM"/>
    <property type="match status" value="1"/>
</dbReference>
<dbReference type="PANTHER" id="PTHR23003:SF3">
    <property type="entry name" value="FI21236P1-RELATED"/>
    <property type="match status" value="1"/>
</dbReference>
<evidence type="ECO:0000256" key="1">
    <source>
        <dbReference type="ARBA" id="ARBA00022884"/>
    </source>
</evidence>
<dbReference type="InterPro" id="IPR000504">
    <property type="entry name" value="RRM_dom"/>
</dbReference>
<dbReference type="CDD" id="cd00590">
    <property type="entry name" value="RRM_SF"/>
    <property type="match status" value="1"/>
</dbReference>
<feature type="domain" description="RRM" evidence="4">
    <location>
        <begin position="163"/>
        <end position="290"/>
    </location>
</feature>
<dbReference type="GO" id="GO:1990904">
    <property type="term" value="C:ribonucleoprotein complex"/>
    <property type="evidence" value="ECO:0007669"/>
    <property type="project" value="TreeGrafter"/>
</dbReference>
<reference evidence="5" key="1">
    <citation type="submission" date="2013-10" db="EMBL/GenBank/DDBJ databases">
        <title>Genomic analysis of the causative agents of coccidiosis in chickens.</title>
        <authorList>
            <person name="Reid A.J."/>
            <person name="Blake D."/>
            <person name="Billington K."/>
            <person name="Browne H."/>
            <person name="Dunn M."/>
            <person name="Hung S."/>
            <person name="Kawahara F."/>
            <person name="Miranda-Saavedra D."/>
            <person name="Mourier T."/>
            <person name="Nagra H."/>
            <person name="Otto T.D."/>
            <person name="Rawlings N."/>
            <person name="Sanchez A."/>
            <person name="Sanders M."/>
            <person name="Subramaniam C."/>
            <person name="Tay Y."/>
            <person name="Dear P."/>
            <person name="Doerig C."/>
            <person name="Gruber A."/>
            <person name="Parkinson J."/>
            <person name="Shirley M."/>
            <person name="Wan K.L."/>
            <person name="Berriman M."/>
            <person name="Tomley F."/>
            <person name="Pain A."/>
        </authorList>
    </citation>
    <scope>NUCLEOTIDE SEQUENCE [LARGE SCALE GENOMIC DNA]</scope>
    <source>
        <strain evidence="5">Houghton</strain>
    </source>
</reference>
<dbReference type="GO" id="GO:0005634">
    <property type="term" value="C:nucleus"/>
    <property type="evidence" value="ECO:0007669"/>
    <property type="project" value="TreeGrafter"/>
</dbReference>
<dbReference type="PANTHER" id="PTHR23003">
    <property type="entry name" value="RNA RECOGNITION MOTIF RRM DOMAIN CONTAINING PROTEIN"/>
    <property type="match status" value="1"/>
</dbReference>
<feature type="compositionally biased region" description="Gly residues" evidence="3">
    <location>
        <begin position="105"/>
        <end position="140"/>
    </location>
</feature>
<gene>
    <name evidence="5" type="ORF">EPH_0000870</name>
</gene>
<protein>
    <submittedName>
        <fullName evidence="5">Gbp1p protein, putative</fullName>
    </submittedName>
</protein>
<dbReference type="EMBL" id="HG689146">
    <property type="protein sequence ID" value="CDI73904.1"/>
    <property type="molecule type" value="Genomic_DNA"/>
</dbReference>
<dbReference type="Pfam" id="PF00076">
    <property type="entry name" value="RRM_1"/>
    <property type="match status" value="3"/>
</dbReference>
<keyword evidence="1 2" id="KW-0694">RNA-binding</keyword>
<dbReference type="SUPFAM" id="SSF54928">
    <property type="entry name" value="RNA-binding domain, RBD"/>
    <property type="match status" value="2"/>
</dbReference>
<dbReference type="InterPro" id="IPR012677">
    <property type="entry name" value="Nucleotide-bd_a/b_plait_sf"/>
</dbReference>
<proteinExistence type="predicted"/>
<dbReference type="InterPro" id="IPR050374">
    <property type="entry name" value="RRT5_SRSF_SR"/>
</dbReference>
<evidence type="ECO:0000256" key="2">
    <source>
        <dbReference type="PROSITE-ProRule" id="PRU00176"/>
    </source>
</evidence>
<dbReference type="InterPro" id="IPR035979">
    <property type="entry name" value="RBD_domain_sf"/>
</dbReference>
<organism evidence="5 6">
    <name type="scientific">Eimeria praecox</name>
    <dbReference type="NCBI Taxonomy" id="51316"/>
    <lineage>
        <taxon>Eukaryota</taxon>
        <taxon>Sar</taxon>
        <taxon>Alveolata</taxon>
        <taxon>Apicomplexa</taxon>
        <taxon>Conoidasida</taxon>
        <taxon>Coccidia</taxon>
        <taxon>Eucoccidiorida</taxon>
        <taxon>Eimeriorina</taxon>
        <taxon>Eimeriidae</taxon>
        <taxon>Eimeria</taxon>
    </lineage>
</organism>
<dbReference type="Proteomes" id="UP000018201">
    <property type="component" value="Unassembled WGS sequence"/>
</dbReference>
<keyword evidence="6" id="KW-1185">Reference proteome</keyword>
<sequence length="292" mass="31687">MSQAGEVVRAEVFEDYQGRSKGCGIVVYKNEESAQRAIKELTDTVGLRGLPGKKQRDISNAHWLIVLQPLAYIAGLHCQPFRPDLLMRIRSERPIFVREDREEGGGSGGKFSGGRGRGRGRGGFSGGRGGYQGGQGGGYQGNNQQGTSGSNYQGGSGGGSGGRQVFVSNLPWKTSWHDLKDLFRECGEVIRADVMELPGGRSKGVGTVLFEVSIQYRGNPAADKSQPVDDRLLLVRKACWRADVMELPGGRSKGVGTVLFASRESAQSAIDTFNNYLLDGRHISVRFDKKEM</sequence>
<dbReference type="GO" id="GO:0005737">
    <property type="term" value="C:cytoplasm"/>
    <property type="evidence" value="ECO:0007669"/>
    <property type="project" value="TreeGrafter"/>
</dbReference>
<evidence type="ECO:0000313" key="6">
    <source>
        <dbReference type="Proteomes" id="UP000018201"/>
    </source>
</evidence>
<dbReference type="PROSITE" id="PS50102">
    <property type="entry name" value="RRM"/>
    <property type="match status" value="2"/>
</dbReference>